<dbReference type="AlphaFoldDB" id="A0A2Y9I6V4"/>
<gene>
    <name evidence="3" type="primary">DPPA3</name>
</gene>
<reference evidence="3" key="1">
    <citation type="submission" date="2025-08" db="UniProtKB">
        <authorList>
            <consortium name="RefSeq"/>
        </authorList>
    </citation>
    <scope>IDENTIFICATION</scope>
    <source>
        <tissue evidence="3">Blood</tissue>
    </source>
</reference>
<dbReference type="GO" id="GO:0044726">
    <property type="term" value="P:epigenetic programing of female pronucleus"/>
    <property type="evidence" value="ECO:0007669"/>
    <property type="project" value="TreeGrafter"/>
</dbReference>
<proteinExistence type="predicted"/>
<protein>
    <submittedName>
        <fullName evidence="3">Developmental pluripotency-associated protein 3</fullName>
    </submittedName>
</protein>
<accession>A0A2Y9I6V4</accession>
<dbReference type="KEGG" id="nsu:110590790"/>
<evidence type="ECO:0000313" key="2">
    <source>
        <dbReference type="Proteomes" id="UP000248481"/>
    </source>
</evidence>
<dbReference type="InParanoid" id="A0A2Y9I6V4"/>
<dbReference type="Proteomes" id="UP000248481">
    <property type="component" value="Chromosome 2"/>
</dbReference>
<dbReference type="GeneID" id="110590790"/>
<name>A0A2Y9I6V4_NEOSC</name>
<feature type="region of interest" description="Disordered" evidence="1">
    <location>
        <begin position="1"/>
        <end position="32"/>
    </location>
</feature>
<evidence type="ECO:0000256" key="1">
    <source>
        <dbReference type="SAM" id="MobiDB-lite"/>
    </source>
</evidence>
<dbReference type="InterPro" id="IPR029096">
    <property type="entry name" value="Dppa3"/>
</dbReference>
<feature type="compositionally biased region" description="Polar residues" evidence="1">
    <location>
        <begin position="13"/>
        <end position="32"/>
    </location>
</feature>
<dbReference type="RefSeq" id="XP_021557300.1">
    <property type="nucleotide sequence ID" value="XM_021701625.1"/>
</dbReference>
<dbReference type="GO" id="GO:0005634">
    <property type="term" value="C:nucleus"/>
    <property type="evidence" value="ECO:0007669"/>
    <property type="project" value="TreeGrafter"/>
</dbReference>
<evidence type="ECO:0000313" key="3">
    <source>
        <dbReference type="RefSeq" id="XP_021557300.1"/>
    </source>
</evidence>
<dbReference type="PANTHER" id="PTHR31577">
    <property type="entry name" value="DEVELOPMENTAL PLURIPOTENCY-ASSOCIATED PROTEIN 3-RELATED"/>
    <property type="match status" value="1"/>
</dbReference>
<dbReference type="PANTHER" id="PTHR31577:SF2">
    <property type="entry name" value="DEVELOPMENTAL PLURIPOTENCY-ASSOCIATED PROTEIN 3"/>
    <property type="match status" value="1"/>
</dbReference>
<keyword evidence="2" id="KW-1185">Reference proteome</keyword>
<dbReference type="CTD" id="359787"/>
<organism evidence="2 3">
    <name type="scientific">Neomonachus schauinslandi</name>
    <name type="common">Hawaiian monk seal</name>
    <name type="synonym">Monachus schauinslandi</name>
    <dbReference type="NCBI Taxonomy" id="29088"/>
    <lineage>
        <taxon>Eukaryota</taxon>
        <taxon>Metazoa</taxon>
        <taxon>Chordata</taxon>
        <taxon>Craniata</taxon>
        <taxon>Vertebrata</taxon>
        <taxon>Euteleostomi</taxon>
        <taxon>Mammalia</taxon>
        <taxon>Eutheria</taxon>
        <taxon>Laurasiatheria</taxon>
        <taxon>Carnivora</taxon>
        <taxon>Caniformia</taxon>
        <taxon>Pinnipedia</taxon>
        <taxon>Phocidae</taxon>
        <taxon>Monachinae</taxon>
        <taxon>Monachini</taxon>
        <taxon>Neomonachus</taxon>
    </lineage>
</organism>
<sequence>MDSPKQLYPTWAPGSSQMPSEENSQEGSAASQTISEVLIKNLSKLTLNPSIKLPSPLPEYLPQQQDREKKPQGLVDRILSSRRRGGIRTLITAWKERMERMMRLIQYQHYLNQWSMLQKNLQQKETESESRVERFRRSRHHCLHHKDLSEDASMENNYDTEPL</sequence>
<feature type="region of interest" description="Disordered" evidence="1">
    <location>
        <begin position="53"/>
        <end position="75"/>
    </location>
</feature>
<dbReference type="Pfam" id="PF15549">
    <property type="entry name" value="PGC7_Stella"/>
    <property type="match status" value="1"/>
</dbReference>